<evidence type="ECO:0000256" key="1">
    <source>
        <dbReference type="ARBA" id="ARBA00004141"/>
    </source>
</evidence>
<keyword evidence="5 7" id="KW-0472">Membrane</keyword>
<evidence type="ECO:0000256" key="5">
    <source>
        <dbReference type="ARBA" id="ARBA00023136"/>
    </source>
</evidence>
<feature type="transmembrane region" description="Helical" evidence="7">
    <location>
        <begin position="401"/>
        <end position="421"/>
    </location>
</feature>
<dbReference type="GO" id="GO:0022857">
    <property type="term" value="F:transmembrane transporter activity"/>
    <property type="evidence" value="ECO:0007669"/>
    <property type="project" value="InterPro"/>
</dbReference>
<dbReference type="Pfam" id="PF07690">
    <property type="entry name" value="MFS_1"/>
    <property type="match status" value="1"/>
</dbReference>
<evidence type="ECO:0000256" key="4">
    <source>
        <dbReference type="ARBA" id="ARBA00022989"/>
    </source>
</evidence>
<dbReference type="AlphaFoldDB" id="B6H099"/>
<feature type="transmembrane region" description="Helical" evidence="7">
    <location>
        <begin position="206"/>
        <end position="226"/>
    </location>
</feature>
<comment type="subcellular location">
    <subcellularLocation>
        <location evidence="1">Membrane</location>
        <topology evidence="1">Multi-pass membrane protein</topology>
    </subcellularLocation>
</comment>
<dbReference type="InterPro" id="IPR011701">
    <property type="entry name" value="MFS"/>
</dbReference>
<dbReference type="Proteomes" id="UP000000724">
    <property type="component" value="Contig Pc00c12"/>
</dbReference>
<evidence type="ECO:0000256" key="6">
    <source>
        <dbReference type="SAM" id="MobiDB-lite"/>
    </source>
</evidence>
<feature type="transmembrane region" description="Helical" evidence="7">
    <location>
        <begin position="86"/>
        <end position="104"/>
    </location>
</feature>
<dbReference type="HOGENOM" id="CLU_001265_0_5_1"/>
<dbReference type="OMA" id="WFLGNCI"/>
<keyword evidence="9" id="KW-1185">Reference proteome</keyword>
<dbReference type="EMBL" id="AM920427">
    <property type="protein sequence ID" value="CAP81007.1"/>
    <property type="molecule type" value="Genomic_DNA"/>
</dbReference>
<feature type="transmembrane region" description="Helical" evidence="7">
    <location>
        <begin position="433"/>
        <end position="454"/>
    </location>
</feature>
<feature type="transmembrane region" description="Helical" evidence="7">
    <location>
        <begin position="175"/>
        <end position="194"/>
    </location>
</feature>
<keyword evidence="4 7" id="KW-1133">Transmembrane helix</keyword>
<feature type="transmembrane region" description="Helical" evidence="7">
    <location>
        <begin position="142"/>
        <end position="163"/>
    </location>
</feature>
<organism evidence="8 9">
    <name type="scientific">Penicillium rubens (strain ATCC 28089 / DSM 1075 / NRRL 1951 / Wisconsin 54-1255)</name>
    <name type="common">Penicillium chrysogenum</name>
    <dbReference type="NCBI Taxonomy" id="500485"/>
    <lineage>
        <taxon>Eukaryota</taxon>
        <taxon>Fungi</taxon>
        <taxon>Dikarya</taxon>
        <taxon>Ascomycota</taxon>
        <taxon>Pezizomycotina</taxon>
        <taxon>Eurotiomycetes</taxon>
        <taxon>Eurotiomycetidae</taxon>
        <taxon>Eurotiales</taxon>
        <taxon>Aspergillaceae</taxon>
        <taxon>Penicillium</taxon>
        <taxon>Penicillium chrysogenum species complex</taxon>
    </lineage>
</organism>
<gene>
    <name evidence="8" type="ORF">Pc12g13800</name>
    <name evidence="8" type="ORF">PCH_Pc12g13800</name>
</gene>
<proteinExistence type="predicted"/>
<dbReference type="Gene3D" id="1.20.1250.20">
    <property type="entry name" value="MFS general substrate transporter like domains"/>
    <property type="match status" value="2"/>
</dbReference>
<name>B6H099_PENRW</name>
<dbReference type="PANTHER" id="PTHR43791">
    <property type="entry name" value="PERMEASE-RELATED"/>
    <property type="match status" value="1"/>
</dbReference>
<feature type="transmembrane region" description="Helical" evidence="7">
    <location>
        <begin position="287"/>
        <end position="306"/>
    </location>
</feature>
<feature type="transmembrane region" description="Helical" evidence="7">
    <location>
        <begin position="47"/>
        <end position="66"/>
    </location>
</feature>
<dbReference type="VEuPathDB" id="FungiDB:PCH_Pc12g13800"/>
<sequence>MQSHEANLDEKDTKGGEPLSRDLDLGQVLAIQPTAEEERKVLWKLDLILVPLMGIAYFLQFLDKLALSQATLFNLREDLNLRGAQYSWASAIFYFGYFAWSCSSPRTHSTNDETNYTSFIWGGFLLCHAACSNWGGLMTVRFFLGAGEASIAPGFTLLTGMFYKREEQPLRQSAWFFGNCIAVLIGGVIAYGIGTINTSVISHWKLLFLILGAVTSAYGIVLFVLLPDSPSKAIFLKPNERAIAVQRTLKNKTGVMDTGVFRWSQALQAIKDPQTWLLVLNSFASNLANGGLTSFTSIITAGFGFTDLKALIMQMPQGAAQIVFLLITSITATFIPSSRILGMCLNTVVSIVGLILIWKLDPDDKVGRMVGLTLAVVYAINLPISLSIVTSNVAGFSKKSVVSSLLFIAYCVGNIVGPQFFLASEEPSYPTGIRASMSGLVLSLFLLICLYTYYTWENRRRDRLYGSPEQMTVGAELQDEISNKTDREIESFRYLL</sequence>
<evidence type="ECO:0000256" key="3">
    <source>
        <dbReference type="ARBA" id="ARBA00022692"/>
    </source>
</evidence>
<evidence type="ECO:0000256" key="7">
    <source>
        <dbReference type="SAM" id="Phobius"/>
    </source>
</evidence>
<dbReference type="OrthoDB" id="6730379at2759"/>
<dbReference type="InterPro" id="IPR036259">
    <property type="entry name" value="MFS_trans_sf"/>
</dbReference>
<protein>
    <submittedName>
        <fullName evidence="8">Pc12g13800 protein</fullName>
    </submittedName>
</protein>
<evidence type="ECO:0000313" key="9">
    <source>
        <dbReference type="Proteomes" id="UP000000724"/>
    </source>
</evidence>
<dbReference type="BioCyc" id="PCHR:PC12G13800-MONOMER"/>
<dbReference type="eggNOG" id="KOG2533">
    <property type="taxonomic scope" value="Eukaryota"/>
</dbReference>
<keyword evidence="3 7" id="KW-0812">Transmembrane</keyword>
<evidence type="ECO:0000256" key="2">
    <source>
        <dbReference type="ARBA" id="ARBA00022448"/>
    </source>
</evidence>
<evidence type="ECO:0000313" key="8">
    <source>
        <dbReference type="EMBL" id="CAP81007.1"/>
    </source>
</evidence>
<reference evidence="8 9" key="1">
    <citation type="journal article" date="2008" name="Nat. Biotechnol.">
        <title>Genome sequencing and analysis of the filamentous fungus Penicillium chrysogenum.</title>
        <authorList>
            <person name="van den Berg M.A."/>
            <person name="Albang R."/>
            <person name="Albermann K."/>
            <person name="Badger J.H."/>
            <person name="Daran J.-M."/>
            <person name="Driessen A.J.M."/>
            <person name="Garcia-Estrada C."/>
            <person name="Fedorova N.D."/>
            <person name="Harris D.M."/>
            <person name="Heijne W.H.M."/>
            <person name="Joardar V.S."/>
            <person name="Kiel J.A.K.W."/>
            <person name="Kovalchuk A."/>
            <person name="Martin J.F."/>
            <person name="Nierman W.C."/>
            <person name="Nijland J.G."/>
            <person name="Pronk J.T."/>
            <person name="Roubos J.A."/>
            <person name="van der Klei I.J."/>
            <person name="van Peij N.N.M.E."/>
            <person name="Veenhuis M."/>
            <person name="von Doehren H."/>
            <person name="Wagner C."/>
            <person name="Wortman J.R."/>
            <person name="Bovenberg R.A.L."/>
        </authorList>
    </citation>
    <scope>NUCLEOTIDE SEQUENCE [LARGE SCALE GENOMIC DNA]</scope>
    <source>
        <strain evidence="9">ATCC 28089 / DSM 1075 / NRRL 1951 / Wisconsin 54-1255</strain>
    </source>
</reference>
<feature type="region of interest" description="Disordered" evidence="6">
    <location>
        <begin position="1"/>
        <end position="20"/>
    </location>
</feature>
<feature type="transmembrane region" description="Helical" evidence="7">
    <location>
        <begin position="370"/>
        <end position="389"/>
    </location>
</feature>
<keyword evidence="2" id="KW-0813">Transport</keyword>
<accession>B6H099</accession>
<dbReference type="SUPFAM" id="SSF103473">
    <property type="entry name" value="MFS general substrate transporter"/>
    <property type="match status" value="1"/>
</dbReference>
<feature type="transmembrane region" description="Helical" evidence="7">
    <location>
        <begin position="116"/>
        <end position="136"/>
    </location>
</feature>
<dbReference type="GO" id="GO:0016020">
    <property type="term" value="C:membrane"/>
    <property type="evidence" value="ECO:0007669"/>
    <property type="project" value="UniProtKB-SubCell"/>
</dbReference>
<feature type="transmembrane region" description="Helical" evidence="7">
    <location>
        <begin position="318"/>
        <end position="335"/>
    </location>
</feature>
<dbReference type="PANTHER" id="PTHR43791:SF103">
    <property type="entry name" value="MAJOR FACILITATOR SUPERFAMILY (MFS) PROFILE DOMAIN-CONTAINING PROTEIN-RELATED"/>
    <property type="match status" value="1"/>
</dbReference>
<feature type="transmembrane region" description="Helical" evidence="7">
    <location>
        <begin position="340"/>
        <end position="358"/>
    </location>
</feature>